<sequence>MHISIMTVSIPLDVDTMLEIKGLIQEASITDKENYTSLLSVDELTDY</sequence>
<reference evidence="1 2" key="1">
    <citation type="submission" date="2024-01" db="EMBL/GenBank/DDBJ databases">
        <title>Seven novel Bacillus-like species.</title>
        <authorList>
            <person name="Liu G."/>
        </authorList>
    </citation>
    <scope>NUCLEOTIDE SEQUENCE [LARGE SCALE GENOMIC DNA]</scope>
    <source>
        <strain evidence="1 2">FJAT-51614</strain>
    </source>
</reference>
<name>A0ABU8F1X1_9BACI</name>
<accession>A0ABU8F1X1</accession>
<dbReference type="EMBL" id="JBAWSY010000002">
    <property type="protein sequence ID" value="MEI4769018.1"/>
    <property type="molecule type" value="Genomic_DNA"/>
</dbReference>
<dbReference type="Proteomes" id="UP001364890">
    <property type="component" value="Unassembled WGS sequence"/>
</dbReference>
<dbReference type="RefSeq" id="WP_336496567.1">
    <property type="nucleotide sequence ID" value="NZ_JBAWSY010000002.1"/>
</dbReference>
<proteinExistence type="predicted"/>
<gene>
    <name evidence="1" type="ORF">WAX74_05005</name>
</gene>
<organism evidence="1 2">
    <name type="scientific">Psychrobacillus mangrovi</name>
    <dbReference type="NCBI Taxonomy" id="3117745"/>
    <lineage>
        <taxon>Bacteria</taxon>
        <taxon>Bacillati</taxon>
        <taxon>Bacillota</taxon>
        <taxon>Bacilli</taxon>
        <taxon>Bacillales</taxon>
        <taxon>Bacillaceae</taxon>
        <taxon>Psychrobacillus</taxon>
    </lineage>
</organism>
<keyword evidence="2" id="KW-1185">Reference proteome</keyword>
<evidence type="ECO:0000313" key="1">
    <source>
        <dbReference type="EMBL" id="MEI4769018.1"/>
    </source>
</evidence>
<comment type="caution">
    <text evidence="1">The sequence shown here is derived from an EMBL/GenBank/DDBJ whole genome shotgun (WGS) entry which is preliminary data.</text>
</comment>
<evidence type="ECO:0000313" key="2">
    <source>
        <dbReference type="Proteomes" id="UP001364890"/>
    </source>
</evidence>
<protein>
    <submittedName>
        <fullName evidence="1">Uncharacterized protein</fullName>
    </submittedName>
</protein>